<accession>A0A101AE77</accession>
<dbReference type="EMBL" id="LQIR01000001">
    <property type="protein sequence ID" value="KUI20983.1"/>
    <property type="molecule type" value="Genomic_DNA"/>
</dbReference>
<gene>
    <name evidence="3" type="ORF">AU192_10980</name>
</gene>
<dbReference type="AlphaFoldDB" id="A0A101AE77"/>
<evidence type="ECO:0000313" key="4">
    <source>
        <dbReference type="Proteomes" id="UP000053707"/>
    </source>
</evidence>
<feature type="compositionally biased region" description="Low complexity" evidence="1">
    <location>
        <begin position="66"/>
        <end position="75"/>
    </location>
</feature>
<feature type="chain" id="PRO_5007092755" evidence="2">
    <location>
        <begin position="31"/>
        <end position="191"/>
    </location>
</feature>
<proteinExistence type="predicted"/>
<feature type="signal peptide" evidence="2">
    <location>
        <begin position="1"/>
        <end position="30"/>
    </location>
</feature>
<evidence type="ECO:0000313" key="3">
    <source>
        <dbReference type="EMBL" id="KUI20983.1"/>
    </source>
</evidence>
<evidence type="ECO:0000256" key="2">
    <source>
        <dbReference type="SAM" id="SignalP"/>
    </source>
</evidence>
<organism evidence="3 4">
    <name type="scientific">Mycobacterium lehmannii</name>
    <dbReference type="NCBI Taxonomy" id="2048550"/>
    <lineage>
        <taxon>Bacteria</taxon>
        <taxon>Bacillati</taxon>
        <taxon>Actinomycetota</taxon>
        <taxon>Actinomycetes</taxon>
        <taxon>Mycobacteriales</taxon>
        <taxon>Mycobacteriaceae</taxon>
        <taxon>Mycobacterium</taxon>
    </lineage>
</organism>
<evidence type="ECO:0000256" key="1">
    <source>
        <dbReference type="SAM" id="MobiDB-lite"/>
    </source>
</evidence>
<keyword evidence="4" id="KW-1185">Reference proteome</keyword>
<feature type="region of interest" description="Disordered" evidence="1">
    <location>
        <begin position="30"/>
        <end position="119"/>
    </location>
</feature>
<comment type="caution">
    <text evidence="3">The sequence shown here is derived from an EMBL/GenBank/DDBJ whole genome shotgun (WGS) entry which is preliminary data.</text>
</comment>
<reference evidence="3 4" key="1">
    <citation type="submission" date="2016-01" db="EMBL/GenBank/DDBJ databases">
        <authorList>
            <consortium name="TB Trials Study Group"/>
            <person name="Sutton G."/>
            <person name="Brinkac L."/>
            <person name="Sanka R."/>
            <person name="Adams M."/>
            <person name="Lau E.L."/>
            <person name="Macaden R."/>
            <person name="Grewal H.M.S."/>
        </authorList>
    </citation>
    <scope>NUCLEOTIDE SEQUENCE [LARGE SCALE GENOMIC DNA]</scope>
    <source>
        <strain evidence="3 4">IS-1744</strain>
    </source>
</reference>
<feature type="compositionally biased region" description="Pro residues" evidence="1">
    <location>
        <begin position="34"/>
        <end position="44"/>
    </location>
</feature>
<dbReference type="Proteomes" id="UP000053707">
    <property type="component" value="Unassembled WGS sequence"/>
</dbReference>
<feature type="region of interest" description="Disordered" evidence="1">
    <location>
        <begin position="152"/>
        <end position="191"/>
    </location>
</feature>
<feature type="compositionally biased region" description="Pro residues" evidence="1">
    <location>
        <begin position="159"/>
        <end position="191"/>
    </location>
</feature>
<name>A0A101AE77_9MYCO</name>
<dbReference type="RefSeq" id="WP_064393783.1">
    <property type="nucleotide sequence ID" value="NZ_LQIR01000001.1"/>
</dbReference>
<sequence>MRIVINPKKLSLLGAGIAAALMATAPQTLAEPAAPVPPPPPPAAPSSAPVLEAAAPAPAPQPAAAPDPLALMRPAPAAPPPAPEEGEAPATPPEPVPHLASPEALPPGTVLDPTGRGNESPNVSYLKDLWYAVQRHEISGKEALIMGLAQRGMNTPIPDQNPGPYVPVAPASPAPATAPAPPAPTPPAPAP</sequence>
<feature type="compositionally biased region" description="Low complexity" evidence="1">
    <location>
        <begin position="45"/>
        <end position="56"/>
    </location>
</feature>
<keyword evidence="2" id="KW-0732">Signal</keyword>
<protein>
    <submittedName>
        <fullName evidence="3">Uncharacterized protein</fullName>
    </submittedName>
</protein>